<accession>X6M2Z1</accession>
<feature type="compositionally biased region" description="Low complexity" evidence="1">
    <location>
        <begin position="362"/>
        <end position="395"/>
    </location>
</feature>
<feature type="transmembrane region" description="Helical" evidence="2">
    <location>
        <begin position="429"/>
        <end position="454"/>
    </location>
</feature>
<feature type="compositionally biased region" description="Polar residues" evidence="1">
    <location>
        <begin position="399"/>
        <end position="408"/>
    </location>
</feature>
<dbReference type="Proteomes" id="UP000023152">
    <property type="component" value="Unassembled WGS sequence"/>
</dbReference>
<organism evidence="3 4">
    <name type="scientific">Reticulomyxa filosa</name>
    <dbReference type="NCBI Taxonomy" id="46433"/>
    <lineage>
        <taxon>Eukaryota</taxon>
        <taxon>Sar</taxon>
        <taxon>Rhizaria</taxon>
        <taxon>Retaria</taxon>
        <taxon>Foraminifera</taxon>
        <taxon>Monothalamids</taxon>
        <taxon>Reticulomyxidae</taxon>
        <taxon>Reticulomyxa</taxon>
    </lineage>
</organism>
<keyword evidence="2" id="KW-0812">Transmembrane</keyword>
<keyword evidence="2" id="KW-1133">Transmembrane helix</keyword>
<dbReference type="InterPro" id="IPR039872">
    <property type="entry name" value="KIAA0513"/>
</dbReference>
<gene>
    <name evidence="3" type="ORF">RFI_30032</name>
</gene>
<keyword evidence="4" id="KW-1185">Reference proteome</keyword>
<reference evidence="3 4" key="1">
    <citation type="journal article" date="2013" name="Curr. Biol.">
        <title>The Genome of the Foraminiferan Reticulomyxa filosa.</title>
        <authorList>
            <person name="Glockner G."/>
            <person name="Hulsmann N."/>
            <person name="Schleicher M."/>
            <person name="Noegel A.A."/>
            <person name="Eichinger L."/>
            <person name="Gallinger C."/>
            <person name="Pawlowski J."/>
            <person name="Sierra R."/>
            <person name="Euteneuer U."/>
            <person name="Pillet L."/>
            <person name="Moustafa A."/>
            <person name="Platzer M."/>
            <person name="Groth M."/>
            <person name="Szafranski K."/>
            <person name="Schliwa M."/>
        </authorList>
    </citation>
    <scope>NUCLEOTIDE SEQUENCE [LARGE SCALE GENOMIC DNA]</scope>
</reference>
<dbReference type="PANTHER" id="PTHR13663:SF2">
    <property type="entry name" value="SIMILAR TO RIKEN CDNA 6430548M08"/>
    <property type="match status" value="1"/>
</dbReference>
<dbReference type="PANTHER" id="PTHR13663">
    <property type="entry name" value="SIMILAR TO RIKEN CDNA 6430548M08"/>
    <property type="match status" value="1"/>
</dbReference>
<dbReference type="AlphaFoldDB" id="X6M2Z1"/>
<evidence type="ECO:0000313" key="4">
    <source>
        <dbReference type="Proteomes" id="UP000023152"/>
    </source>
</evidence>
<sequence length="479" mass="54644">MQSEELSENTPEVQKWCVRWRLVLKKILGRDVELTSPSEKNSGEMPPVDLNQSAIGDLTDSEFGDLKIQCLEALNSAEGRMAFAILLNRQRNADHELVKKFCDSVEKGDPMDVKAAKLVMIMTQSLYVSKDNVLQDLTPQEIENFGASNVATKANRTTLVAESKEDPNVEKRIERLSAFDAPGPKRDKLFLVDRIKDHQLWKKEAFWKEAFRDSMEQELKKYPVSQKWHSQEEKIEADRRDKEIFFSQLAAIIHNMKEFGMENDTIVNFLDRQDLSDDKKMILKATLGVLDAALSSLPIQTSTQIESFQSFSPSPQFQPSSSPQSQPLSPSPQLQSQQFLSHLQVRPQSQSQALSPSPPLSQPQSRPQSQSQFIPLSSHQHPYQPQSQPQPYPHTHTQRQSLKSTAHPTNHEGHRNTNVLSCCSSKFSLYIYVSITCCILFMIISFIKVFPLFLPFDHHKRDHNIFLFETSCVPKFFGN</sequence>
<comment type="caution">
    <text evidence="3">The sequence shown here is derived from an EMBL/GenBank/DDBJ whole genome shotgun (WGS) entry which is preliminary data.</text>
</comment>
<dbReference type="EMBL" id="ASPP01026233">
    <property type="protein sequence ID" value="ETO07360.1"/>
    <property type="molecule type" value="Genomic_DNA"/>
</dbReference>
<feature type="region of interest" description="Disordered" evidence="1">
    <location>
        <begin position="307"/>
        <end position="415"/>
    </location>
</feature>
<keyword evidence="2" id="KW-0472">Membrane</keyword>
<proteinExistence type="predicted"/>
<name>X6M2Z1_RETFI</name>
<evidence type="ECO:0000256" key="2">
    <source>
        <dbReference type="SAM" id="Phobius"/>
    </source>
</evidence>
<protein>
    <submittedName>
        <fullName evidence="3">Uncharacterized protein</fullName>
    </submittedName>
</protein>
<evidence type="ECO:0000256" key="1">
    <source>
        <dbReference type="SAM" id="MobiDB-lite"/>
    </source>
</evidence>
<feature type="compositionally biased region" description="Low complexity" evidence="1">
    <location>
        <begin position="307"/>
        <end position="355"/>
    </location>
</feature>
<evidence type="ECO:0000313" key="3">
    <source>
        <dbReference type="EMBL" id="ETO07360.1"/>
    </source>
</evidence>